<dbReference type="eggNOG" id="ENOG5032Y01">
    <property type="taxonomic scope" value="Bacteria"/>
</dbReference>
<dbReference type="STRING" id="491915.Aflv_2396"/>
<dbReference type="KEGG" id="afl:Aflv_2396"/>
<protein>
    <submittedName>
        <fullName evidence="1">Uncharacterized conserved protein</fullName>
    </submittedName>
</protein>
<organism evidence="1 2">
    <name type="scientific">Anoxybacillus flavithermus (strain DSM 21510 / WK1)</name>
    <dbReference type="NCBI Taxonomy" id="491915"/>
    <lineage>
        <taxon>Bacteria</taxon>
        <taxon>Bacillati</taxon>
        <taxon>Bacillota</taxon>
        <taxon>Bacilli</taxon>
        <taxon>Bacillales</taxon>
        <taxon>Anoxybacillaceae</taxon>
        <taxon>Anoxybacillus</taxon>
    </lineage>
</organism>
<dbReference type="InterPro" id="IPR058870">
    <property type="entry name" value="YuzC"/>
</dbReference>
<accession>B7GEV6</accession>
<dbReference type="Pfam" id="PF26344">
    <property type="entry name" value="YuzC"/>
    <property type="match status" value="1"/>
</dbReference>
<reference evidence="1 2" key="1">
    <citation type="journal article" date="2008" name="Genome Biol.">
        <title>Encapsulated in silica: genome, proteome and physiology of the thermophilic bacterium Anoxybacillus flavithermus WK1.</title>
        <authorList>
            <person name="Saw J.H."/>
            <person name="Mountain B.W."/>
            <person name="Feng L."/>
            <person name="Omelchenko M.V."/>
            <person name="Hou S."/>
            <person name="Saito J.A."/>
            <person name="Stott M.B."/>
            <person name="Li D."/>
            <person name="Zhao G."/>
            <person name="Wu J."/>
            <person name="Galperin M.Y."/>
            <person name="Koonin E.V."/>
            <person name="Makarova K.S."/>
            <person name="Wolf Y.I."/>
            <person name="Rigden D.J."/>
            <person name="Dunfield P.F."/>
            <person name="Wang L."/>
            <person name="Alam M."/>
        </authorList>
    </citation>
    <scope>NUCLEOTIDE SEQUENCE [LARGE SCALE GENOMIC DNA]</scope>
    <source>
        <strain evidence="2">DSM 21510 / WK1</strain>
    </source>
</reference>
<dbReference type="EMBL" id="CP000922">
    <property type="protein sequence ID" value="ACJ34753.1"/>
    <property type="molecule type" value="Genomic_DNA"/>
</dbReference>
<dbReference type="AlphaFoldDB" id="B7GEV6"/>
<evidence type="ECO:0000313" key="2">
    <source>
        <dbReference type="Proteomes" id="UP000000742"/>
    </source>
</evidence>
<dbReference type="Proteomes" id="UP000000742">
    <property type="component" value="Chromosome"/>
</dbReference>
<dbReference type="HOGENOM" id="CLU_137347_1_1_9"/>
<gene>
    <name evidence="1" type="ordered locus">Aflv_2396</name>
</gene>
<sequence>MSVFFFPSYTACKEGELMYPNVDITQFTQSAKAIQKLFKDATAISSKIANDPVFAKQLMEKAQQSKQEEVQKQLQSIGIESEIKISFNPNTIHITLSPKKGESPCCQLTFLLYWR</sequence>
<evidence type="ECO:0000313" key="1">
    <source>
        <dbReference type="EMBL" id="ACJ34753.1"/>
    </source>
</evidence>
<proteinExistence type="predicted"/>
<name>B7GEV6_ANOFW</name>